<dbReference type="PROSITE" id="PS50011">
    <property type="entry name" value="PROTEIN_KINASE_DOM"/>
    <property type="match status" value="1"/>
</dbReference>
<dbReference type="GO" id="GO:0004672">
    <property type="term" value="F:protein kinase activity"/>
    <property type="evidence" value="ECO:0007669"/>
    <property type="project" value="InterPro"/>
</dbReference>
<evidence type="ECO:0000313" key="3">
    <source>
        <dbReference type="Proteomes" id="UP000202176"/>
    </source>
</evidence>
<dbReference type="GO" id="GO:0005524">
    <property type="term" value="F:ATP binding"/>
    <property type="evidence" value="ECO:0007669"/>
    <property type="project" value="InterPro"/>
</dbReference>
<dbReference type="GeneID" id="18266451"/>
<gene>
    <name evidence="2" type="ORF">pv_424</name>
</gene>
<keyword evidence="3" id="KW-1185">Reference proteome</keyword>
<dbReference type="InterPro" id="IPR011009">
    <property type="entry name" value="Kinase-like_dom_sf"/>
</dbReference>
<organism evidence="2 3">
    <name type="scientific">Pithovirus sibericum</name>
    <dbReference type="NCBI Taxonomy" id="1450746"/>
    <lineage>
        <taxon>Viruses</taxon>
        <taxon>Pithoviruses</taxon>
        <taxon>Orthopithovirinae</taxon>
        <taxon>Alphapithovirus</taxon>
        <taxon>Alphapithovirus sibericum</taxon>
    </lineage>
</organism>
<dbReference type="InterPro" id="IPR000719">
    <property type="entry name" value="Prot_kinase_dom"/>
</dbReference>
<evidence type="ECO:0000259" key="1">
    <source>
        <dbReference type="PROSITE" id="PS50011"/>
    </source>
</evidence>
<dbReference type="RefSeq" id="YP_009001325.1">
    <property type="nucleotide sequence ID" value="NC_023423.1"/>
</dbReference>
<dbReference type="SUPFAM" id="SSF56112">
    <property type="entry name" value="Protein kinase-like (PK-like)"/>
    <property type="match status" value="1"/>
</dbReference>
<dbReference type="PROSITE" id="PS00108">
    <property type="entry name" value="PROTEIN_KINASE_ST"/>
    <property type="match status" value="1"/>
</dbReference>
<proteinExistence type="predicted"/>
<accession>W5SB15</accession>
<feature type="domain" description="Protein kinase" evidence="1">
    <location>
        <begin position="71"/>
        <end position="459"/>
    </location>
</feature>
<protein>
    <recommendedName>
        <fullName evidence="1">Protein kinase domain-containing protein</fullName>
    </recommendedName>
</protein>
<name>W5SB15_9VIRU</name>
<dbReference type="OrthoDB" id="30666at10239"/>
<evidence type="ECO:0000313" key="2">
    <source>
        <dbReference type="EMBL" id="AHH01990.1"/>
    </source>
</evidence>
<dbReference type="InterPro" id="IPR008271">
    <property type="entry name" value="Ser/Thr_kinase_AS"/>
</dbReference>
<sequence length="459" mass="52798">MQPNLNFQELKERRTNLLVRLNQDPENFVKTFYSQVSDKYFSPYLKLNNPDLCCLVGRRNLPTGQEAPICYSPISQIATGSHGTVYSIGSFDQNYALKVRKVGKLFIEYSPILSNSERRVKRFSGECGFPPEFAQASIGSDDFTNEILISYLLEYLMEETGALKAGLSNLANTFDSTICNVVNPGVFFRTRENLGVLLMEKGLSSFDHPFSSVFTPFQREINWQGQFVPVFDQRFILDCFRQLVFILGFLEKTFNFSHGDLKVGNVVFFPERYFASYQERKITSEFTLKIIDFEKSAITVNLAGRDHRIYNRSSLADNYLRFRPFEPQISKRLFAEAGDVQTSTQDLYESYTLPGFTTSQIYAASRHRATPFYQNFDIYTVFISFLLTPSFFIPVFSNSELKRRIWDPLFLPEESSRIYQSLYSAQGNKNPNSTGEILDLLKGFQLKCNILDLLLDSLF</sequence>
<dbReference type="KEGG" id="vg:18266451"/>
<reference evidence="2 3" key="1">
    <citation type="journal article" date="2014" name="Proc. Natl. Acad. Sci. U.S.A.">
        <title>Thirty-thousand-year-old distant relative of giant icosahedral DNA viruses with a pandoravirus morphology.</title>
        <authorList>
            <person name="Legendre M."/>
            <person name="Bartoli J."/>
            <person name="Shmakova L."/>
            <person name="Jeudy S."/>
            <person name="Labadie K."/>
            <person name="Adrait A."/>
            <person name="Lescot M."/>
            <person name="Poirot O."/>
            <person name="Bertaux L."/>
            <person name="Bruley C."/>
            <person name="Coute Y."/>
            <person name="Rivkina E."/>
            <person name="Abergel C."/>
            <person name="Claverie J.M."/>
        </authorList>
    </citation>
    <scope>NUCLEOTIDE SEQUENCE [LARGE SCALE GENOMIC DNA]</scope>
    <source>
        <strain evidence="2">P1084-T</strain>
    </source>
</reference>
<dbReference type="Proteomes" id="UP000202176">
    <property type="component" value="Segment"/>
</dbReference>
<dbReference type="EMBL" id="KF740664">
    <property type="protein sequence ID" value="AHH01990.1"/>
    <property type="molecule type" value="Genomic_DNA"/>
</dbReference>
<dbReference type="Gene3D" id="1.10.510.10">
    <property type="entry name" value="Transferase(Phosphotransferase) domain 1"/>
    <property type="match status" value="1"/>
</dbReference>